<feature type="compositionally biased region" description="Basic and acidic residues" evidence="1">
    <location>
        <begin position="359"/>
        <end position="378"/>
    </location>
</feature>
<sequence>MATSTMDWDMETDDVAPVDNVVQDAFPTTQFDDNEASGSNLPDLELESTIAPTKIHVRGLDTLTTKDIRNYVREHYGEVDRVEWIDDTSANLLFSSELIAGDAMNSLSATSVDFSVNPSPDLLFDAKPVSGKPEISLKIRPAFLSDKKEAGAAARSRFYLLNPECDPEERARRRENRDRQSSHHDGRKPRRSDRRRYDDDDIEKYNDTFYDDGVFDSPRHRHRERSYSRSRSRSATRNRNHGKELFPDRSATSRTSARGRSASPIRDLNDDMDADMETGRPERNKDRELFIKHQQAMNNRAKELFPNKKASSGNEAQLDKLDKESRLSYLGLSIKGAASKPQPKELFPSKFSQNSGKELFSEKLEGRGKPRQKAVDHW</sequence>
<gene>
    <name evidence="2" type="ORF">TD95_004726</name>
</gene>
<evidence type="ECO:0000256" key="1">
    <source>
        <dbReference type="SAM" id="MobiDB-lite"/>
    </source>
</evidence>
<evidence type="ECO:0000313" key="2">
    <source>
        <dbReference type="EMBL" id="KKA28586.1"/>
    </source>
</evidence>
<feature type="compositionally biased region" description="Basic residues" evidence="1">
    <location>
        <begin position="185"/>
        <end position="194"/>
    </location>
</feature>
<protein>
    <submittedName>
        <fullName evidence="2">Uncharacterized protein</fullName>
    </submittedName>
</protein>
<feature type="compositionally biased region" description="Basic and acidic residues" evidence="1">
    <location>
        <begin position="277"/>
        <end position="286"/>
    </location>
</feature>
<proteinExistence type="predicted"/>
<keyword evidence="3" id="KW-1185">Reference proteome</keyword>
<feature type="compositionally biased region" description="Basic and acidic residues" evidence="1">
    <location>
        <begin position="195"/>
        <end position="206"/>
    </location>
</feature>
<dbReference type="AlphaFoldDB" id="A0A0F4ZEN8"/>
<feature type="compositionally biased region" description="Basic residues" evidence="1">
    <location>
        <begin position="219"/>
        <end position="240"/>
    </location>
</feature>
<dbReference type="PANTHER" id="PTHR16291">
    <property type="entry name" value="NUCLEAR CAP-BINDING PROTEIN SUBUNIT 3"/>
    <property type="match status" value="1"/>
</dbReference>
<feature type="region of interest" description="Disordered" evidence="1">
    <location>
        <begin position="168"/>
        <end position="286"/>
    </location>
</feature>
<evidence type="ECO:0000313" key="3">
    <source>
        <dbReference type="Proteomes" id="UP000033483"/>
    </source>
</evidence>
<dbReference type="InterPro" id="IPR019416">
    <property type="entry name" value="NCBP3"/>
</dbReference>
<organism evidence="2 3">
    <name type="scientific">Thielaviopsis punctulata</name>
    <dbReference type="NCBI Taxonomy" id="72032"/>
    <lineage>
        <taxon>Eukaryota</taxon>
        <taxon>Fungi</taxon>
        <taxon>Dikarya</taxon>
        <taxon>Ascomycota</taxon>
        <taxon>Pezizomycotina</taxon>
        <taxon>Sordariomycetes</taxon>
        <taxon>Hypocreomycetidae</taxon>
        <taxon>Microascales</taxon>
        <taxon>Ceratocystidaceae</taxon>
        <taxon>Thielaviopsis</taxon>
    </lineage>
</organism>
<dbReference type="GO" id="GO:0000340">
    <property type="term" value="F:RNA 7-methylguanosine cap binding"/>
    <property type="evidence" value="ECO:0007669"/>
    <property type="project" value="InterPro"/>
</dbReference>
<dbReference type="EMBL" id="LAEV01001273">
    <property type="protein sequence ID" value="KKA28586.1"/>
    <property type="molecule type" value="Genomic_DNA"/>
</dbReference>
<accession>A0A0F4ZEN8</accession>
<feature type="region of interest" description="Disordered" evidence="1">
    <location>
        <begin position="337"/>
        <end position="378"/>
    </location>
</feature>
<dbReference type="GO" id="GO:0003729">
    <property type="term" value="F:mRNA binding"/>
    <property type="evidence" value="ECO:0007669"/>
    <property type="project" value="InterPro"/>
</dbReference>
<dbReference type="GO" id="GO:0005634">
    <property type="term" value="C:nucleus"/>
    <property type="evidence" value="ECO:0007669"/>
    <property type="project" value="TreeGrafter"/>
</dbReference>
<dbReference type="Proteomes" id="UP000033483">
    <property type="component" value="Unassembled WGS sequence"/>
</dbReference>
<dbReference type="PANTHER" id="PTHR16291:SF0">
    <property type="entry name" value="NUCLEAR CAP-BINDING PROTEIN SUBUNIT 3"/>
    <property type="match status" value="1"/>
</dbReference>
<dbReference type="OrthoDB" id="422106at2759"/>
<dbReference type="Pfam" id="PF10309">
    <property type="entry name" value="NCBP3"/>
    <property type="match status" value="1"/>
</dbReference>
<feature type="compositionally biased region" description="Low complexity" evidence="1">
    <location>
        <begin position="249"/>
        <end position="263"/>
    </location>
</feature>
<comment type="caution">
    <text evidence="2">The sequence shown here is derived from an EMBL/GenBank/DDBJ whole genome shotgun (WGS) entry which is preliminary data.</text>
</comment>
<feature type="compositionally biased region" description="Basic and acidic residues" evidence="1">
    <location>
        <begin position="168"/>
        <end position="184"/>
    </location>
</feature>
<reference evidence="2 3" key="1">
    <citation type="submission" date="2015-03" db="EMBL/GenBank/DDBJ databases">
        <authorList>
            <person name="Radwan O."/>
            <person name="Al-Naeli F.A."/>
            <person name="Rendon G.A."/>
            <person name="Fields C."/>
        </authorList>
    </citation>
    <scope>NUCLEOTIDE SEQUENCE [LARGE SCALE GENOMIC DNA]</scope>
    <source>
        <strain evidence="2">CR-DP1</strain>
    </source>
</reference>
<name>A0A0F4ZEN8_9PEZI</name>